<feature type="coiled-coil region" evidence="1">
    <location>
        <begin position="32"/>
        <end position="66"/>
    </location>
</feature>
<protein>
    <recommendedName>
        <fullName evidence="3">Azaphilone pigments biosynthesis cluster protein L N-terminal domain-containing protein</fullName>
    </recommendedName>
</protein>
<evidence type="ECO:0000313" key="4">
    <source>
        <dbReference type="EMBL" id="KAF7183710.1"/>
    </source>
</evidence>
<dbReference type="PANTHER" id="PTHR36167">
    <property type="entry name" value="C2H2 FINGER DOMAIN TRANSCRIPTION FACTOR (EUROFUNG)-RELATED"/>
    <property type="match status" value="1"/>
</dbReference>
<gene>
    <name evidence="4" type="ORF">CNMCM7691_004060</name>
</gene>
<comment type="caution">
    <text evidence="4">The sequence shown here is derived from an EMBL/GenBank/DDBJ whole genome shotgun (WGS) entry which is preliminary data.</text>
</comment>
<keyword evidence="1" id="KW-0175">Coiled coil</keyword>
<dbReference type="EMBL" id="JACBAG010001704">
    <property type="protein sequence ID" value="KAF7183710.1"/>
    <property type="molecule type" value="Genomic_DNA"/>
</dbReference>
<feature type="region of interest" description="Disordered" evidence="2">
    <location>
        <begin position="380"/>
        <end position="421"/>
    </location>
</feature>
<organism evidence="4 5">
    <name type="scientific">Aspergillus felis</name>
    <dbReference type="NCBI Taxonomy" id="1287682"/>
    <lineage>
        <taxon>Eukaryota</taxon>
        <taxon>Fungi</taxon>
        <taxon>Dikarya</taxon>
        <taxon>Ascomycota</taxon>
        <taxon>Pezizomycotina</taxon>
        <taxon>Eurotiomycetes</taxon>
        <taxon>Eurotiomycetidae</taxon>
        <taxon>Eurotiales</taxon>
        <taxon>Aspergillaceae</taxon>
        <taxon>Aspergillus</taxon>
        <taxon>Aspergillus subgen. Fumigati</taxon>
    </lineage>
</organism>
<dbReference type="InterPro" id="IPR031348">
    <property type="entry name" value="PigL_N"/>
</dbReference>
<accession>A0A8H6VE78</accession>
<dbReference type="Pfam" id="PF17111">
    <property type="entry name" value="PigL_N"/>
    <property type="match status" value="2"/>
</dbReference>
<dbReference type="AlphaFoldDB" id="A0A8H6VE78"/>
<evidence type="ECO:0000256" key="1">
    <source>
        <dbReference type="SAM" id="Coils"/>
    </source>
</evidence>
<evidence type="ECO:0000259" key="3">
    <source>
        <dbReference type="Pfam" id="PF17111"/>
    </source>
</evidence>
<feature type="domain" description="Azaphilone pigments biosynthesis cluster protein L N-terminal" evidence="3">
    <location>
        <begin position="242"/>
        <end position="309"/>
    </location>
</feature>
<dbReference type="Proteomes" id="UP000641853">
    <property type="component" value="Unassembled WGS sequence"/>
</dbReference>
<name>A0A8H6VE78_9EURO</name>
<dbReference type="InterPro" id="IPR039327">
    <property type="entry name" value="CON7-like"/>
</dbReference>
<sequence length="421" mass="46924">MAEAIGLASSLVALAGFAFQASKSLYQVLESFKSTKRTVRELRHELDALNQVIEELQKVAVDHEKDLSTLKLPLLRCGKTCEEFEDAIEKCAPRSDVQRTRIIEWARLQYMGGDISNLKATLSGYKATISIALGGATFRKTAVTSSVLEEYKQMIAETTSDLQDHLLDLDSRVQSLQWKGSLQSAPDELEEIREEKASTEQCLNICAGVSEAIEAFEKNLSLGSDAHFASRLEQKSSAQARITTKAMLTEFQVKLLSSRKDFESRMKELDRRLYDLSEKGPHLTEEESLRLKSMKEETDSISQCLNICTDASDLAGNPRVNIFENIKSADDSHQLVVSTIGDLISAKHITTGARSAQWFGQMSDETLQQLSRNHKLVLPEGKEPSMTVSHGFNEKYGAGHQLDHSQNKHYLTSGDSQEDYP</sequence>
<evidence type="ECO:0000256" key="2">
    <source>
        <dbReference type="SAM" id="MobiDB-lite"/>
    </source>
</evidence>
<proteinExistence type="predicted"/>
<dbReference type="PANTHER" id="PTHR36167:SF3">
    <property type="entry name" value="C2H2 FINGER DOMAIN TRANSCRIPTION FACTOR (EUROFUNG)-RELATED"/>
    <property type="match status" value="1"/>
</dbReference>
<dbReference type="GO" id="GO:0006355">
    <property type="term" value="P:regulation of DNA-templated transcription"/>
    <property type="evidence" value="ECO:0007669"/>
    <property type="project" value="InterPro"/>
</dbReference>
<keyword evidence="5" id="KW-1185">Reference proteome</keyword>
<reference evidence="4" key="1">
    <citation type="submission" date="2020-06" db="EMBL/GenBank/DDBJ databases">
        <title>Draft genome sequences of strains closely related to Aspergillus parafelis and Aspergillus hiratsukae.</title>
        <authorList>
            <person name="Dos Santos R.A.C."/>
            <person name="Rivero-Menendez O."/>
            <person name="Steenwyk J.L."/>
            <person name="Mead M.E."/>
            <person name="Goldman G.H."/>
            <person name="Alastruey-Izquierdo A."/>
            <person name="Rokas A."/>
        </authorList>
    </citation>
    <scope>NUCLEOTIDE SEQUENCE</scope>
    <source>
        <strain evidence="4">CNM-CM7691</strain>
    </source>
</reference>
<evidence type="ECO:0000313" key="5">
    <source>
        <dbReference type="Proteomes" id="UP000641853"/>
    </source>
</evidence>
<feature type="domain" description="Azaphilone pigments biosynthesis cluster protein L N-terminal" evidence="3">
    <location>
        <begin position="2"/>
        <end position="207"/>
    </location>
</feature>